<organism evidence="2">
    <name type="scientific">Noctiluca scintillans</name>
    <name type="common">Sea sparkle</name>
    <name type="synonym">Red tide dinoflagellate</name>
    <dbReference type="NCBI Taxonomy" id="2966"/>
    <lineage>
        <taxon>Eukaryota</taxon>
        <taxon>Sar</taxon>
        <taxon>Alveolata</taxon>
        <taxon>Dinophyceae</taxon>
        <taxon>Noctilucales</taxon>
        <taxon>Noctilucaceae</taxon>
        <taxon>Noctiluca</taxon>
    </lineage>
</organism>
<dbReference type="InterPro" id="IPR014043">
    <property type="entry name" value="Acyl_transferase_dom"/>
</dbReference>
<feature type="domain" description="Malonyl-CoA:ACP transacylase (MAT)" evidence="1">
    <location>
        <begin position="133"/>
        <end position="429"/>
    </location>
</feature>
<dbReference type="InterPro" id="IPR016036">
    <property type="entry name" value="Malonyl_transacylase_ACP-bd"/>
</dbReference>
<dbReference type="InterPro" id="IPR001227">
    <property type="entry name" value="Ac_transferase_dom_sf"/>
</dbReference>
<dbReference type="SUPFAM" id="SSF52151">
    <property type="entry name" value="FabD/lysophospholipase-like"/>
    <property type="match status" value="1"/>
</dbReference>
<dbReference type="PANTHER" id="PTHR47170">
    <property type="entry name" value="MALONYL-COA ACP TRANSACYLASE, ACP-BINDING"/>
    <property type="match status" value="1"/>
</dbReference>
<dbReference type="InterPro" id="IPR052760">
    <property type="entry name" value="Mitochondrial_malonyltrans"/>
</dbReference>
<dbReference type="Gene3D" id="3.40.366.10">
    <property type="entry name" value="Malonyl-Coenzyme A Acyl Carrier Protein, domain 2"/>
    <property type="match status" value="1"/>
</dbReference>
<dbReference type="EMBL" id="HBFQ01043729">
    <property type="protein sequence ID" value="CAD8856630.1"/>
    <property type="molecule type" value="Transcribed_RNA"/>
</dbReference>
<dbReference type="Gene3D" id="3.30.70.250">
    <property type="entry name" value="Malonyl-CoA ACP transacylase, ACP-binding"/>
    <property type="match status" value="1"/>
</dbReference>
<gene>
    <name evidence="2" type="ORF">NSCI0253_LOCUS30982</name>
</gene>
<evidence type="ECO:0000259" key="1">
    <source>
        <dbReference type="SMART" id="SM00827"/>
    </source>
</evidence>
<accession>A0A7S1FC80</accession>
<evidence type="ECO:0000313" key="2">
    <source>
        <dbReference type="EMBL" id="CAD8856630.1"/>
    </source>
</evidence>
<dbReference type="SUPFAM" id="SSF55048">
    <property type="entry name" value="Probable ACP-binding domain of malonyl-CoA ACP transacylase"/>
    <property type="match status" value="1"/>
</dbReference>
<name>A0A7S1FC80_NOCSC</name>
<dbReference type="PANTHER" id="PTHR47170:SF2">
    <property type="entry name" value="MALONYL-COA:ACP TRANSACYLASE (MAT) DOMAIN-CONTAINING PROTEIN"/>
    <property type="match status" value="1"/>
</dbReference>
<proteinExistence type="predicted"/>
<dbReference type="Pfam" id="PF00698">
    <property type="entry name" value="Acyl_transf_1"/>
    <property type="match status" value="1"/>
</dbReference>
<dbReference type="GO" id="GO:0016740">
    <property type="term" value="F:transferase activity"/>
    <property type="evidence" value="ECO:0007669"/>
    <property type="project" value="InterPro"/>
</dbReference>
<dbReference type="SMART" id="SM00827">
    <property type="entry name" value="PKS_AT"/>
    <property type="match status" value="1"/>
</dbReference>
<dbReference type="AlphaFoldDB" id="A0A7S1FC80"/>
<sequence>MAVRNPPRQPWFEDLLSFPAKAALFRGTHATQNEALRLETQHSPELRLLGLYHHVDMVEAFAAISVPRPTTGRDPLKVAQQMVSQGKRDRCTRDADSHYPLPQRLLDKVYTLQSLKETTGQRMFGEPFPIGVWFPGQGSQYVGMLHGVRDHPKVMAYAAIAQRVLGYDLLNICLVGPESRLDETSVCQPAMFFAGMAGVELLRERRVESVDRPAAAAGLSLGEYTALCFAGVFNFEQGLELVKVRGEAMAQAAAAMPSSMISVAGLDEVTLAKLCADQNKNGQTCKIANHLFPKGFACAGTNAAIASLKIEAEKAGALQAKVLKTSGGFHTDLMKPAQKRLEGELQRLLPQMKPPRCDVYMNVTGRKIVAGTHPAQILPLLSEQLVSPVLWAPVVCSMISDGLKEFYEVGPTRQLRAMMKRIDPSLWQTTFGVEV</sequence>
<reference evidence="2" key="1">
    <citation type="submission" date="2021-01" db="EMBL/GenBank/DDBJ databases">
        <authorList>
            <person name="Corre E."/>
            <person name="Pelletier E."/>
            <person name="Niang G."/>
            <person name="Scheremetjew M."/>
            <person name="Finn R."/>
            <person name="Kale V."/>
            <person name="Holt S."/>
            <person name="Cochrane G."/>
            <person name="Meng A."/>
            <person name="Brown T."/>
            <person name="Cohen L."/>
        </authorList>
    </citation>
    <scope>NUCLEOTIDE SEQUENCE</scope>
</reference>
<dbReference type="InterPro" id="IPR016035">
    <property type="entry name" value="Acyl_Trfase/lysoPLipase"/>
</dbReference>
<protein>
    <recommendedName>
        <fullName evidence="1">Malonyl-CoA:ACP transacylase (MAT) domain-containing protein</fullName>
    </recommendedName>
</protein>